<proteinExistence type="predicted"/>
<name>A0A0C3A916_9AGAM</name>
<keyword evidence="2" id="KW-1185">Reference proteome</keyword>
<sequence length="140" mass="15392">PFFHPVSFKNPDGTMVQVRALFDEGTMSGAMCSSVFNKIKRKLQGWHQSTQTLRMANGAIVPSEATWSGTIHVEGVEASGTFEVFDSGGGWSFLFGKPLLRAFKAKHDYETDEVTIIDNKGSAILRNHPTNNEGPQTMNT</sequence>
<gene>
    <name evidence="1" type="ORF">SCLCIDRAFT_87858</name>
</gene>
<dbReference type="HOGENOM" id="CLU_097628_1_1_1"/>
<protein>
    <recommendedName>
        <fullName evidence="3">Peptidase A1 domain-containing protein</fullName>
    </recommendedName>
</protein>
<evidence type="ECO:0000313" key="1">
    <source>
        <dbReference type="EMBL" id="KIM61382.1"/>
    </source>
</evidence>
<accession>A0A0C3A916</accession>
<dbReference type="Proteomes" id="UP000053989">
    <property type="component" value="Unassembled WGS sequence"/>
</dbReference>
<organism evidence="1 2">
    <name type="scientific">Scleroderma citrinum Foug A</name>
    <dbReference type="NCBI Taxonomy" id="1036808"/>
    <lineage>
        <taxon>Eukaryota</taxon>
        <taxon>Fungi</taxon>
        <taxon>Dikarya</taxon>
        <taxon>Basidiomycota</taxon>
        <taxon>Agaricomycotina</taxon>
        <taxon>Agaricomycetes</taxon>
        <taxon>Agaricomycetidae</taxon>
        <taxon>Boletales</taxon>
        <taxon>Sclerodermatineae</taxon>
        <taxon>Sclerodermataceae</taxon>
        <taxon>Scleroderma</taxon>
    </lineage>
</organism>
<feature type="non-terminal residue" evidence="1">
    <location>
        <position position="1"/>
    </location>
</feature>
<reference evidence="1 2" key="1">
    <citation type="submission" date="2014-04" db="EMBL/GenBank/DDBJ databases">
        <authorList>
            <consortium name="DOE Joint Genome Institute"/>
            <person name="Kuo A."/>
            <person name="Kohler A."/>
            <person name="Nagy L.G."/>
            <person name="Floudas D."/>
            <person name="Copeland A."/>
            <person name="Barry K.W."/>
            <person name="Cichocki N."/>
            <person name="Veneault-Fourrey C."/>
            <person name="LaButti K."/>
            <person name="Lindquist E.A."/>
            <person name="Lipzen A."/>
            <person name="Lundell T."/>
            <person name="Morin E."/>
            <person name="Murat C."/>
            <person name="Sun H."/>
            <person name="Tunlid A."/>
            <person name="Henrissat B."/>
            <person name="Grigoriev I.V."/>
            <person name="Hibbett D.S."/>
            <person name="Martin F."/>
            <person name="Nordberg H.P."/>
            <person name="Cantor M.N."/>
            <person name="Hua S.X."/>
        </authorList>
    </citation>
    <scope>NUCLEOTIDE SEQUENCE [LARGE SCALE GENOMIC DNA]</scope>
    <source>
        <strain evidence="1 2">Foug A</strain>
    </source>
</reference>
<dbReference type="InterPro" id="IPR021109">
    <property type="entry name" value="Peptidase_aspartic_dom_sf"/>
</dbReference>
<dbReference type="AlphaFoldDB" id="A0A0C3A916"/>
<evidence type="ECO:0000313" key="2">
    <source>
        <dbReference type="Proteomes" id="UP000053989"/>
    </source>
</evidence>
<dbReference type="EMBL" id="KN822052">
    <property type="protein sequence ID" value="KIM61382.1"/>
    <property type="molecule type" value="Genomic_DNA"/>
</dbReference>
<dbReference type="InParanoid" id="A0A0C3A916"/>
<dbReference type="Gene3D" id="2.40.70.10">
    <property type="entry name" value="Acid Proteases"/>
    <property type="match status" value="1"/>
</dbReference>
<evidence type="ECO:0008006" key="3">
    <source>
        <dbReference type="Google" id="ProtNLM"/>
    </source>
</evidence>
<feature type="non-terminal residue" evidence="1">
    <location>
        <position position="140"/>
    </location>
</feature>
<dbReference type="OrthoDB" id="3262237at2759"/>
<reference evidence="2" key="2">
    <citation type="submission" date="2015-01" db="EMBL/GenBank/DDBJ databases">
        <title>Evolutionary Origins and Diversification of the Mycorrhizal Mutualists.</title>
        <authorList>
            <consortium name="DOE Joint Genome Institute"/>
            <consortium name="Mycorrhizal Genomics Consortium"/>
            <person name="Kohler A."/>
            <person name="Kuo A."/>
            <person name="Nagy L.G."/>
            <person name="Floudas D."/>
            <person name="Copeland A."/>
            <person name="Barry K.W."/>
            <person name="Cichocki N."/>
            <person name="Veneault-Fourrey C."/>
            <person name="LaButti K."/>
            <person name="Lindquist E.A."/>
            <person name="Lipzen A."/>
            <person name="Lundell T."/>
            <person name="Morin E."/>
            <person name="Murat C."/>
            <person name="Riley R."/>
            <person name="Ohm R."/>
            <person name="Sun H."/>
            <person name="Tunlid A."/>
            <person name="Henrissat B."/>
            <person name="Grigoriev I.V."/>
            <person name="Hibbett D.S."/>
            <person name="Martin F."/>
        </authorList>
    </citation>
    <scope>NUCLEOTIDE SEQUENCE [LARGE SCALE GENOMIC DNA]</scope>
    <source>
        <strain evidence="2">Foug A</strain>
    </source>
</reference>